<comment type="caution">
    <text evidence="2">The sequence shown here is derived from an EMBL/GenBank/DDBJ whole genome shotgun (WGS) entry which is preliminary data.</text>
</comment>
<evidence type="ECO:0000313" key="3">
    <source>
        <dbReference type="Proteomes" id="UP001152747"/>
    </source>
</evidence>
<feature type="signal peptide" evidence="1">
    <location>
        <begin position="1"/>
        <end position="21"/>
    </location>
</feature>
<organism evidence="2 3">
    <name type="scientific">Caenorhabditis angaria</name>
    <dbReference type="NCBI Taxonomy" id="860376"/>
    <lineage>
        <taxon>Eukaryota</taxon>
        <taxon>Metazoa</taxon>
        <taxon>Ecdysozoa</taxon>
        <taxon>Nematoda</taxon>
        <taxon>Chromadorea</taxon>
        <taxon>Rhabditida</taxon>
        <taxon>Rhabditina</taxon>
        <taxon>Rhabditomorpha</taxon>
        <taxon>Rhabditoidea</taxon>
        <taxon>Rhabditidae</taxon>
        <taxon>Peloderinae</taxon>
        <taxon>Caenorhabditis</taxon>
    </lineage>
</organism>
<dbReference type="AlphaFoldDB" id="A0A9P1IDM0"/>
<name>A0A9P1IDM0_9PELO</name>
<evidence type="ECO:0000313" key="2">
    <source>
        <dbReference type="EMBL" id="CAI5443822.1"/>
    </source>
</evidence>
<evidence type="ECO:0000256" key="1">
    <source>
        <dbReference type="SAM" id="SignalP"/>
    </source>
</evidence>
<proteinExistence type="predicted"/>
<gene>
    <name evidence="2" type="ORF">CAMP_LOCUS6459</name>
</gene>
<dbReference type="Proteomes" id="UP001152747">
    <property type="component" value="Unassembled WGS sequence"/>
</dbReference>
<keyword evidence="3" id="KW-1185">Reference proteome</keyword>
<accession>A0A9P1IDM0</accession>
<feature type="chain" id="PRO_5040333872" evidence="1">
    <location>
        <begin position="22"/>
        <end position="170"/>
    </location>
</feature>
<dbReference type="EMBL" id="CANHGI010000002">
    <property type="protein sequence ID" value="CAI5443822.1"/>
    <property type="molecule type" value="Genomic_DNA"/>
</dbReference>
<protein>
    <submittedName>
        <fullName evidence="2">Uncharacterized protein</fullName>
    </submittedName>
</protein>
<sequence>MKLLIFCLVVPLLAFIRDEEAESCGEQVHNTAFYLDSTTTVKELAQVYTNPYTRTNYECNPGTKTFSHEKLLKAFVPNPSPNATRSVVENTNFNFTLFDVKSRRETSHSEMYKFTFQTIYELATHQITIEYMIAMKDKKCHLLSETWTCLTSAQHIEQLFDEMRRDMGLL</sequence>
<keyword evidence="1" id="KW-0732">Signal</keyword>
<reference evidence="2" key="1">
    <citation type="submission" date="2022-11" db="EMBL/GenBank/DDBJ databases">
        <authorList>
            <person name="Kikuchi T."/>
        </authorList>
    </citation>
    <scope>NUCLEOTIDE SEQUENCE</scope>
    <source>
        <strain evidence="2">PS1010</strain>
    </source>
</reference>